<feature type="domain" description="PHD-type" evidence="20">
    <location>
        <begin position="274"/>
        <end position="324"/>
    </location>
</feature>
<dbReference type="PANTHER" id="PTHR10694:SF3">
    <property type="entry name" value="LYSINE-SPECIFIC DEMETHYLASE 5B"/>
    <property type="match status" value="1"/>
</dbReference>
<dbReference type="FunFam" id="2.60.120.650:FF:000020">
    <property type="entry name" value="Lysine (K)-specific demethylase 5Bb"/>
    <property type="match status" value="1"/>
</dbReference>
<evidence type="ECO:0000256" key="11">
    <source>
        <dbReference type="ARBA" id="ARBA00023002"/>
    </source>
</evidence>
<dbReference type="FunFam" id="2.60.120.650:FF:000035">
    <property type="entry name" value="PHD transcription factor Rum1"/>
    <property type="match status" value="1"/>
</dbReference>
<dbReference type="GO" id="GO:0003677">
    <property type="term" value="F:DNA binding"/>
    <property type="evidence" value="ECO:0007669"/>
    <property type="project" value="InterPro"/>
</dbReference>
<dbReference type="SMART" id="SM00249">
    <property type="entry name" value="PHD"/>
    <property type="match status" value="3"/>
</dbReference>
<dbReference type="InterPro" id="IPR047978">
    <property type="entry name" value="KDM5B_PHD1"/>
</dbReference>
<dbReference type="SMART" id="SM00501">
    <property type="entry name" value="BRIGHT"/>
    <property type="match status" value="1"/>
</dbReference>
<keyword evidence="7 17" id="KW-0863">Zinc-finger</keyword>
<evidence type="ECO:0000256" key="15">
    <source>
        <dbReference type="ARBA" id="ARBA00023242"/>
    </source>
</evidence>
<evidence type="ECO:0000256" key="17">
    <source>
        <dbReference type="PROSITE-ProRule" id="PRU00146"/>
    </source>
</evidence>
<comment type="similarity">
    <text evidence="3">Belongs to the JARID1 histone demethylase family.</text>
</comment>
<evidence type="ECO:0000259" key="20">
    <source>
        <dbReference type="PROSITE" id="PS50016"/>
    </source>
</evidence>
<evidence type="ECO:0000256" key="14">
    <source>
        <dbReference type="ARBA" id="ARBA00023163"/>
    </source>
</evidence>
<dbReference type="Proteomes" id="UP000694701">
    <property type="component" value="Unplaced"/>
</dbReference>
<dbReference type="Pfam" id="PF00628">
    <property type="entry name" value="PHD"/>
    <property type="match status" value="2"/>
</dbReference>
<evidence type="ECO:0000256" key="3">
    <source>
        <dbReference type="ARBA" id="ARBA00006801"/>
    </source>
</evidence>
<organism evidence="24 25">
    <name type="scientific">Cyprinus carpio</name>
    <name type="common">Common carp</name>
    <dbReference type="NCBI Taxonomy" id="7962"/>
    <lineage>
        <taxon>Eukaryota</taxon>
        <taxon>Metazoa</taxon>
        <taxon>Chordata</taxon>
        <taxon>Craniata</taxon>
        <taxon>Vertebrata</taxon>
        <taxon>Euteleostomi</taxon>
        <taxon>Actinopterygii</taxon>
        <taxon>Neopterygii</taxon>
        <taxon>Teleostei</taxon>
        <taxon>Ostariophysi</taxon>
        <taxon>Cypriniformes</taxon>
        <taxon>Cyprinidae</taxon>
        <taxon>Cyprininae</taxon>
        <taxon>Cyprinus</taxon>
    </lineage>
</organism>
<dbReference type="InterPro" id="IPR036431">
    <property type="entry name" value="ARID_dom_sf"/>
</dbReference>
<proteinExistence type="inferred from homology"/>
<dbReference type="Pfam" id="PF01388">
    <property type="entry name" value="ARID"/>
    <property type="match status" value="1"/>
</dbReference>
<comment type="cofactor">
    <cofactor evidence="1">
        <name>Fe(2+)</name>
        <dbReference type="ChEBI" id="CHEBI:29033"/>
    </cofactor>
</comment>
<dbReference type="InterPro" id="IPR013083">
    <property type="entry name" value="Znf_RING/FYVE/PHD"/>
</dbReference>
<feature type="region of interest" description="Disordered" evidence="19">
    <location>
        <begin position="207"/>
        <end position="237"/>
    </location>
</feature>
<evidence type="ECO:0000259" key="23">
    <source>
        <dbReference type="PROSITE" id="PS51184"/>
    </source>
</evidence>
<dbReference type="Pfam" id="PF02375">
    <property type="entry name" value="JmjN"/>
    <property type="match status" value="1"/>
</dbReference>
<dbReference type="InterPro" id="IPR019786">
    <property type="entry name" value="Zinc_finger_PHD-type_CS"/>
</dbReference>
<keyword evidence="14" id="KW-0804">Transcription</keyword>
<dbReference type="Pfam" id="PF08429">
    <property type="entry name" value="PLU-1"/>
    <property type="match status" value="1"/>
</dbReference>
<evidence type="ECO:0000313" key="24">
    <source>
        <dbReference type="Ensembl" id="ENSCCRP00020103068.1"/>
    </source>
</evidence>
<dbReference type="CDD" id="cd15603">
    <property type="entry name" value="PHD1_KDM5B"/>
    <property type="match status" value="1"/>
</dbReference>
<keyword evidence="8" id="KW-0862">Zinc</keyword>
<dbReference type="EC" id="1.14.11.67" evidence="4"/>
<comment type="subcellular location">
    <subcellularLocation>
        <location evidence="2">Nucleus</location>
    </subcellularLocation>
</comment>
<sequence>MTQRGPAEFTPPPECPVFEPSWEEFADPFAFINKIRPIAEKTGICKVRPPPDWQPPFACDVDRLHFTPRIQRLNELEAQTRVKLNFLDQIAKFWELQGCKLKIPHVERKILDLYHLNKLVAEEGGFDLVCRERRWTKIAMTMGFAPGKAVGSHLRAHYERVLYPYNLFHSGTNLLCLQKVSVDDVNEDKEYKPHDLLQRQNIHIQPSDTSAPARRAKRMKTESGCVKSEGGEGCENRPNLRRRMGSFVAKPEPEVPIQVKQEPVEIKEINPEPEKSKSLCGKGNDEDRLLLCDGCDDSYHTFCLIPPLNDVPRGDWRCPKCLAQECSKPQEAFGFEQACRDYSLKSFGEMADSFKSDYFNMPVHMVPTELVEKEFWRLVGTIEEDVTVEYGADIASKEFGSGFPIKGGKFKVAPHDEKYLGCGWNLNNMAMMTPSVLTHVTADICGMTLPWLYVGMCFSSFCWHIEDHWSYSINYLHWGEPKTWYGAPGFAAEQLEAVMKKLAPELFESQPDLLHQLVTIMNPNTLMAHGVPIYRTNQCAGEFVITFPRSYHSGFNQGFNFAEAVNFCTVDWMPLGRQCVDHYRQLHRYCVFSHDEMVCNMAMKADSLDVVLASAVQKDMQIMIKGERELRDKVRKMGVVQCELFEYNLLADDERQCVKCRTTCYLSALTCPCRPGVQVCLHHAHDLCSCPVSNYTLNYRFTLDDLYPMMNAVRQRAESYDEWASRVTEVMKAKLDKKRNVTVFRAFLEESDEKAFPENDLLRQLRLVTQDAEKCSSVAQQLLNGKRQTRYRTGGGNSINQLTVEEMRSFVRQLYNLPCSLTQAPLLKELLNSIEDFQQHSEKLLSDEVSADSVSEIESLLEEGSQFDVCLPELLLLRERLEQARWLAVVQQAEDLVLNPCGLSLDSMRRLIDRGVGLTPHPSTERTMARLQELLTVSEELEEKAQGLLKARPPESLETLRSMLTQVDGVPAYLPNCLLLQDTVNRAKEWLQEAEDLQVGGQTLVLSSLSDMVLRAHAIPVRLGPLDQLEVLVSEVQAWKESAAKTFLIKNSYFTLLEVLCPRWEVGSSLKKKMRKMKGECMSSGKKKLVKLDSMSDVERALSDSKDAASAMFTLAEVRLKELESLCALRAANESKLLPTADCAALKVCMCQKPPMGAMLQCELCRDAFHSVCVRGPSDPLDPEAWLCPLCLRSTKPPLAKIQTLLSSLQHIRVRLPEGDALRYMIERTVSWQRRAREVIDSYDHSLTSQECRGASPTQSLSSEVEELMVEGLLLQVSVPETQQLYRLLLSGPPTTNTSHTEHPPYLTPKHSSPQREVRSGDAITSAEKKAKRRMNREDAEIRDRGMKPKSKKQRMVTEKRRERKAASVSASDVSQSEDSEEDMTQCPAENCLQPEGEEVYWVQCDCCNRWFHMICVGVSAELAAEEDYMCNLLKPF</sequence>
<dbReference type="InterPro" id="IPR047981">
    <property type="entry name" value="KDM5B_ARID"/>
</dbReference>
<keyword evidence="18" id="KW-0175">Coiled coil</keyword>
<dbReference type="InterPro" id="IPR003347">
    <property type="entry name" value="JmjC_dom"/>
</dbReference>
<dbReference type="SUPFAM" id="SSF46774">
    <property type="entry name" value="ARID-like"/>
    <property type="match status" value="1"/>
</dbReference>
<dbReference type="PROSITE" id="PS50016">
    <property type="entry name" value="ZF_PHD_2"/>
    <property type="match status" value="2"/>
</dbReference>
<dbReference type="InterPro" id="IPR003349">
    <property type="entry name" value="JmjN"/>
</dbReference>
<feature type="compositionally biased region" description="Basic and acidic residues" evidence="19">
    <location>
        <begin position="1336"/>
        <end position="1347"/>
    </location>
</feature>
<evidence type="ECO:0000256" key="5">
    <source>
        <dbReference type="ARBA" id="ARBA00022723"/>
    </source>
</evidence>
<evidence type="ECO:0000256" key="6">
    <source>
        <dbReference type="ARBA" id="ARBA00022737"/>
    </source>
</evidence>
<evidence type="ECO:0000259" key="22">
    <source>
        <dbReference type="PROSITE" id="PS51183"/>
    </source>
</evidence>
<feature type="domain" description="JmjC" evidence="23">
    <location>
        <begin position="418"/>
        <end position="584"/>
    </location>
</feature>
<dbReference type="Gene3D" id="1.10.150.60">
    <property type="entry name" value="ARID DNA-binding domain"/>
    <property type="match status" value="1"/>
</dbReference>
<dbReference type="GO" id="GO:0008270">
    <property type="term" value="F:zinc ion binding"/>
    <property type="evidence" value="ECO:0007669"/>
    <property type="project" value="UniProtKB-KW"/>
</dbReference>
<keyword evidence="15" id="KW-0539">Nucleus</keyword>
<dbReference type="Pfam" id="PF02928">
    <property type="entry name" value="zf-C5HC2"/>
    <property type="match status" value="1"/>
</dbReference>
<dbReference type="FunFam" id="3.30.40.10:FF:000709">
    <property type="entry name" value="Lysine-specific demethylase 5B-B"/>
    <property type="match status" value="1"/>
</dbReference>
<feature type="domain" description="ARID" evidence="21">
    <location>
        <begin position="80"/>
        <end position="170"/>
    </location>
</feature>
<dbReference type="InterPro" id="IPR048615">
    <property type="entry name" value="KDM5_C-hel"/>
</dbReference>
<dbReference type="Gene3D" id="2.60.120.650">
    <property type="entry name" value="Cupin"/>
    <property type="match status" value="1"/>
</dbReference>
<dbReference type="CDD" id="cd16874">
    <property type="entry name" value="ARID_KDM5B"/>
    <property type="match status" value="1"/>
</dbReference>
<reference evidence="24" key="1">
    <citation type="submission" date="2025-08" db="UniProtKB">
        <authorList>
            <consortium name="Ensembl"/>
        </authorList>
    </citation>
    <scope>IDENTIFICATION</scope>
</reference>
<comment type="catalytic activity">
    <reaction evidence="16">
        <text>N(6),N(6),N(6)-trimethyl-L-lysyl(4)-[histone H3] + 3 2-oxoglutarate + 3 O2 = L-lysyl(4)-[histone H3] + 3 formaldehyde + 3 succinate + 3 CO2</text>
        <dbReference type="Rhea" id="RHEA:60208"/>
        <dbReference type="Rhea" id="RHEA-COMP:15537"/>
        <dbReference type="Rhea" id="RHEA-COMP:15547"/>
        <dbReference type="ChEBI" id="CHEBI:15379"/>
        <dbReference type="ChEBI" id="CHEBI:16526"/>
        <dbReference type="ChEBI" id="CHEBI:16810"/>
        <dbReference type="ChEBI" id="CHEBI:16842"/>
        <dbReference type="ChEBI" id="CHEBI:29969"/>
        <dbReference type="ChEBI" id="CHEBI:30031"/>
        <dbReference type="ChEBI" id="CHEBI:61961"/>
        <dbReference type="EC" id="1.14.11.67"/>
    </reaction>
</comment>
<dbReference type="InterPro" id="IPR001965">
    <property type="entry name" value="Znf_PHD"/>
</dbReference>
<keyword evidence="13" id="KW-0805">Transcription regulation</keyword>
<dbReference type="PROSITE" id="PS51183">
    <property type="entry name" value="JMJN"/>
    <property type="match status" value="1"/>
</dbReference>
<accession>A0A8C2K610</accession>
<dbReference type="PROSITE" id="PS51011">
    <property type="entry name" value="ARID"/>
    <property type="match status" value="1"/>
</dbReference>
<evidence type="ECO:0000256" key="10">
    <source>
        <dbReference type="ARBA" id="ARBA00022964"/>
    </source>
</evidence>
<dbReference type="GO" id="GO:0005654">
    <property type="term" value="C:nucleoplasm"/>
    <property type="evidence" value="ECO:0007669"/>
    <property type="project" value="UniProtKB-ARBA"/>
</dbReference>
<evidence type="ECO:0000256" key="8">
    <source>
        <dbReference type="ARBA" id="ARBA00022833"/>
    </source>
</evidence>
<evidence type="ECO:0000313" key="25">
    <source>
        <dbReference type="Proteomes" id="UP000694701"/>
    </source>
</evidence>
<protein>
    <recommendedName>
        <fullName evidence="4">[histone H3]-trimethyl-L-lysine(4) demethylase</fullName>
        <ecNumber evidence="4">1.14.11.67</ecNumber>
    </recommendedName>
</protein>
<evidence type="ECO:0000259" key="21">
    <source>
        <dbReference type="PROSITE" id="PS51011"/>
    </source>
</evidence>
<evidence type="ECO:0000256" key="4">
    <source>
        <dbReference type="ARBA" id="ARBA00012902"/>
    </source>
</evidence>
<feature type="coiled-coil region" evidence="18">
    <location>
        <begin position="924"/>
        <end position="951"/>
    </location>
</feature>
<dbReference type="CDD" id="cd15607">
    <property type="entry name" value="PHD2_KDM5B"/>
    <property type="match status" value="1"/>
</dbReference>
<dbReference type="GO" id="GO:0000785">
    <property type="term" value="C:chromatin"/>
    <property type="evidence" value="ECO:0007669"/>
    <property type="project" value="TreeGrafter"/>
</dbReference>
<dbReference type="CDD" id="cd15687">
    <property type="entry name" value="PHD3_KDM5B"/>
    <property type="match status" value="1"/>
</dbReference>
<dbReference type="InterPro" id="IPR019787">
    <property type="entry name" value="Znf_PHD-finger"/>
</dbReference>
<evidence type="ECO:0000256" key="7">
    <source>
        <dbReference type="ARBA" id="ARBA00022771"/>
    </source>
</evidence>
<dbReference type="Ensembl" id="ENSCCRT00020112613.1">
    <property type="protein sequence ID" value="ENSCCRP00020103068.1"/>
    <property type="gene ID" value="ENSCCRG00020047038.1"/>
</dbReference>
<dbReference type="SUPFAM" id="SSF57903">
    <property type="entry name" value="FYVE/PHD zinc finger"/>
    <property type="match status" value="3"/>
</dbReference>
<dbReference type="PROSITE" id="PS01359">
    <property type="entry name" value="ZF_PHD_1"/>
    <property type="match status" value="1"/>
</dbReference>
<keyword evidence="12" id="KW-0408">Iron</keyword>
<dbReference type="InterPro" id="IPR013637">
    <property type="entry name" value="Lys_sp_deMease-like_dom"/>
</dbReference>
<name>A0A8C2K610_CYPCA</name>
<evidence type="ECO:0000256" key="19">
    <source>
        <dbReference type="SAM" id="MobiDB-lite"/>
    </source>
</evidence>
<dbReference type="InterPro" id="IPR011011">
    <property type="entry name" value="Znf_FYVE_PHD"/>
</dbReference>
<dbReference type="PROSITE" id="PS51184">
    <property type="entry name" value="JMJC"/>
    <property type="match status" value="1"/>
</dbReference>
<evidence type="ECO:0000256" key="13">
    <source>
        <dbReference type="ARBA" id="ARBA00023015"/>
    </source>
</evidence>
<evidence type="ECO:0000256" key="12">
    <source>
        <dbReference type="ARBA" id="ARBA00023004"/>
    </source>
</evidence>
<dbReference type="SUPFAM" id="SSF51197">
    <property type="entry name" value="Clavaminate synthase-like"/>
    <property type="match status" value="1"/>
</dbReference>
<keyword evidence="10" id="KW-0223">Dioxygenase</keyword>
<dbReference type="InterPro" id="IPR001606">
    <property type="entry name" value="ARID_dom"/>
</dbReference>
<evidence type="ECO:0000256" key="18">
    <source>
        <dbReference type="SAM" id="Coils"/>
    </source>
</evidence>
<evidence type="ECO:0000256" key="16">
    <source>
        <dbReference type="ARBA" id="ARBA00048734"/>
    </source>
</evidence>
<dbReference type="SMART" id="SM01014">
    <property type="entry name" value="ARID"/>
    <property type="match status" value="1"/>
</dbReference>
<evidence type="ECO:0000256" key="2">
    <source>
        <dbReference type="ARBA" id="ARBA00004123"/>
    </source>
</evidence>
<keyword evidence="9" id="KW-0156">Chromatin regulator</keyword>
<dbReference type="PANTHER" id="PTHR10694">
    <property type="entry name" value="LYSINE-SPECIFIC DEMETHYLASE"/>
    <property type="match status" value="1"/>
</dbReference>
<dbReference type="Gene3D" id="3.30.40.10">
    <property type="entry name" value="Zinc/RING finger domain, C3HC4 (zinc finger)"/>
    <property type="match status" value="2"/>
</dbReference>
<feature type="domain" description="PHD-type" evidence="20">
    <location>
        <begin position="1146"/>
        <end position="1194"/>
    </location>
</feature>
<dbReference type="SMART" id="SM00558">
    <property type="entry name" value="JmjC"/>
    <property type="match status" value="1"/>
</dbReference>
<dbReference type="InterPro" id="IPR004198">
    <property type="entry name" value="Znf_C5HC2"/>
</dbReference>
<dbReference type="GO" id="GO:0034647">
    <property type="term" value="F:histone H3K4me/H3K4me2/H3K4me3 demethylase activity"/>
    <property type="evidence" value="ECO:0007669"/>
    <property type="project" value="UniProtKB-EC"/>
</dbReference>
<evidence type="ECO:0000256" key="1">
    <source>
        <dbReference type="ARBA" id="ARBA00001954"/>
    </source>
</evidence>
<dbReference type="GO" id="GO:0006355">
    <property type="term" value="P:regulation of DNA-templated transcription"/>
    <property type="evidence" value="ECO:0007669"/>
    <property type="project" value="TreeGrafter"/>
</dbReference>
<keyword evidence="11" id="KW-0560">Oxidoreductase</keyword>
<feature type="domain" description="JmjN" evidence="22">
    <location>
        <begin position="15"/>
        <end position="56"/>
    </location>
</feature>
<gene>
    <name evidence="24" type="primary">LOC109094419</name>
</gene>
<keyword evidence="6" id="KW-0677">Repeat</keyword>
<dbReference type="Pfam" id="PF02373">
    <property type="entry name" value="JmjC"/>
    <property type="match status" value="1"/>
</dbReference>
<keyword evidence="5" id="KW-0479">Metal-binding</keyword>
<dbReference type="FunFam" id="3.30.40.10:FF:000023">
    <property type="entry name" value="Lysine (K)-specific demethylase 5A"/>
    <property type="match status" value="1"/>
</dbReference>
<evidence type="ECO:0000256" key="9">
    <source>
        <dbReference type="ARBA" id="ARBA00022853"/>
    </source>
</evidence>
<dbReference type="InterPro" id="IPR047979">
    <property type="entry name" value="KDM5B_PHD3"/>
</dbReference>
<feature type="region of interest" description="Disordered" evidence="19">
    <location>
        <begin position="1291"/>
        <end position="1386"/>
    </location>
</feature>
<dbReference type="Pfam" id="PF21323">
    <property type="entry name" value="KDM5_C-hel"/>
    <property type="match status" value="1"/>
</dbReference>
<dbReference type="FunFam" id="1.10.150.60:FF:000001">
    <property type="entry name" value="Putative lysine-specific demethylase 5b"/>
    <property type="match status" value="1"/>
</dbReference>
<dbReference type="SMART" id="SM00545">
    <property type="entry name" value="JmjN"/>
    <property type="match status" value="1"/>
</dbReference>